<keyword evidence="3" id="KW-1185">Reference proteome</keyword>
<accession>A0ABV5NWQ8</accession>
<dbReference type="EMBL" id="JBHMCF010000040">
    <property type="protein sequence ID" value="MFB9474749.1"/>
    <property type="molecule type" value="Genomic_DNA"/>
</dbReference>
<feature type="region of interest" description="Disordered" evidence="1">
    <location>
        <begin position="1"/>
        <end position="25"/>
    </location>
</feature>
<dbReference type="RefSeq" id="WP_379484544.1">
    <property type="nucleotide sequence ID" value="NZ_JBHMCF010000040.1"/>
</dbReference>
<reference evidence="2 3" key="1">
    <citation type="submission" date="2024-09" db="EMBL/GenBank/DDBJ databases">
        <authorList>
            <person name="Sun Q."/>
            <person name="Mori K."/>
        </authorList>
    </citation>
    <scope>NUCLEOTIDE SEQUENCE [LARGE SCALE GENOMIC DNA]</scope>
    <source>
        <strain evidence="2 3">JCM 3324</strain>
    </source>
</reference>
<evidence type="ECO:0000256" key="1">
    <source>
        <dbReference type="SAM" id="MobiDB-lite"/>
    </source>
</evidence>
<proteinExistence type="predicted"/>
<organism evidence="2 3">
    <name type="scientific">Nonomuraea salmonea</name>
    <dbReference type="NCBI Taxonomy" id="46181"/>
    <lineage>
        <taxon>Bacteria</taxon>
        <taxon>Bacillati</taxon>
        <taxon>Actinomycetota</taxon>
        <taxon>Actinomycetes</taxon>
        <taxon>Streptosporangiales</taxon>
        <taxon>Streptosporangiaceae</taxon>
        <taxon>Nonomuraea</taxon>
    </lineage>
</organism>
<evidence type="ECO:0008006" key="4">
    <source>
        <dbReference type="Google" id="ProtNLM"/>
    </source>
</evidence>
<dbReference type="Proteomes" id="UP001589568">
    <property type="component" value="Unassembled WGS sequence"/>
</dbReference>
<sequence length="467" mass="51522">MSPSRYGRSTLARTVSPPRRDHHGGSSPAWLLMQAAQLSWEIRNILQLINGMRLNLSEELHVYREACDMLLNAAHATAIMEARLPLAPAWGSGPPRVRSIFAQAREAGTDPAEVRPDVDLFQPRIDPQIAREVEATYREDPDPHAQCAGATVKKERCAKTIVKGIGSAHCAVHLAPAERQRRDELRAAEDRRAQTITDARDEHQVELAAAWIARYGTRPHRLEQPAAPSRSRQVAPFDGCSGLTLGEDEQAMLALYDSGWPSLCPRSAEIIRALLDCPRATIGRLAELAAAQAPERWSRGEQWLQSDIWDGIRPPDLALPRLGQAPELDEHPAVQELRRHMNASQGRYEVWQTGFKSLVEACDDPAIDTMADLLAFWQDLGILVPDGHEADATIWRLAALPPSAWRVIYARGRFVPSHVLGTALDWLLEGETPQDPDISPSEVFNVLLTSAKPPNPEGSIAPAQTAS</sequence>
<evidence type="ECO:0000313" key="2">
    <source>
        <dbReference type="EMBL" id="MFB9474749.1"/>
    </source>
</evidence>
<gene>
    <name evidence="2" type="ORF">ACFFR3_35095</name>
</gene>
<evidence type="ECO:0000313" key="3">
    <source>
        <dbReference type="Proteomes" id="UP001589568"/>
    </source>
</evidence>
<protein>
    <recommendedName>
        <fullName evidence="4">DUF222 domain-containing protein</fullName>
    </recommendedName>
</protein>
<name>A0ABV5NWQ8_9ACTN</name>
<comment type="caution">
    <text evidence="2">The sequence shown here is derived from an EMBL/GenBank/DDBJ whole genome shotgun (WGS) entry which is preliminary data.</text>
</comment>